<name>A0A067QBF0_9AGAM</name>
<keyword evidence="10" id="KW-1185">Reference proteome</keyword>
<evidence type="ECO:0000313" key="9">
    <source>
        <dbReference type="EMBL" id="KDQ63445.1"/>
    </source>
</evidence>
<dbReference type="GO" id="GO:0034506">
    <property type="term" value="C:chromosome, centromeric core domain"/>
    <property type="evidence" value="ECO:0007669"/>
    <property type="project" value="TreeGrafter"/>
</dbReference>
<keyword evidence="4 7" id="KW-0472">Membrane</keyword>
<dbReference type="GO" id="GO:0005637">
    <property type="term" value="C:nuclear inner membrane"/>
    <property type="evidence" value="ECO:0007669"/>
    <property type="project" value="UniProtKB-SubCell"/>
</dbReference>
<dbReference type="GO" id="GO:0034992">
    <property type="term" value="C:microtubule organizing center attachment site"/>
    <property type="evidence" value="ECO:0007669"/>
    <property type="project" value="TreeGrafter"/>
</dbReference>
<proteinExistence type="predicted"/>
<evidence type="ECO:0000313" key="10">
    <source>
        <dbReference type="Proteomes" id="UP000027265"/>
    </source>
</evidence>
<keyword evidence="2 7" id="KW-0812">Transmembrane</keyword>
<dbReference type="AlphaFoldDB" id="A0A067QBF0"/>
<feature type="domain" description="Ima1 N-terminal" evidence="8">
    <location>
        <begin position="11"/>
        <end position="140"/>
    </location>
</feature>
<evidence type="ECO:0000259" key="8">
    <source>
        <dbReference type="Pfam" id="PF09779"/>
    </source>
</evidence>
<protein>
    <recommendedName>
        <fullName evidence="8">Ima1 N-terminal domain-containing protein</fullName>
    </recommendedName>
</protein>
<evidence type="ECO:0000256" key="3">
    <source>
        <dbReference type="ARBA" id="ARBA00022989"/>
    </source>
</evidence>
<dbReference type="InParanoid" id="A0A067QBF0"/>
<gene>
    <name evidence="9" type="ORF">JAAARDRAFT_120821</name>
</gene>
<dbReference type="PANTHER" id="PTHR28538:SF1">
    <property type="entry name" value="INTEGRAL INNER NUCLEAR MEMBRANE PROTEIN IMA1"/>
    <property type="match status" value="1"/>
</dbReference>
<dbReference type="InterPro" id="IPR018617">
    <property type="entry name" value="Ima1_N"/>
</dbReference>
<dbReference type="HOGENOM" id="CLU_036826_0_0_1"/>
<feature type="compositionally biased region" description="Low complexity" evidence="6">
    <location>
        <begin position="486"/>
        <end position="497"/>
    </location>
</feature>
<dbReference type="EMBL" id="KL197710">
    <property type="protein sequence ID" value="KDQ63445.1"/>
    <property type="molecule type" value="Genomic_DNA"/>
</dbReference>
<reference evidence="10" key="1">
    <citation type="journal article" date="2014" name="Proc. Natl. Acad. Sci. U.S.A.">
        <title>Extensive sampling of basidiomycete genomes demonstrates inadequacy of the white-rot/brown-rot paradigm for wood decay fungi.</title>
        <authorList>
            <person name="Riley R."/>
            <person name="Salamov A.A."/>
            <person name="Brown D.W."/>
            <person name="Nagy L.G."/>
            <person name="Floudas D."/>
            <person name="Held B.W."/>
            <person name="Levasseur A."/>
            <person name="Lombard V."/>
            <person name="Morin E."/>
            <person name="Otillar R."/>
            <person name="Lindquist E.A."/>
            <person name="Sun H."/>
            <person name="LaButti K.M."/>
            <person name="Schmutz J."/>
            <person name="Jabbour D."/>
            <person name="Luo H."/>
            <person name="Baker S.E."/>
            <person name="Pisabarro A.G."/>
            <person name="Walton J.D."/>
            <person name="Blanchette R.A."/>
            <person name="Henrissat B."/>
            <person name="Martin F."/>
            <person name="Cullen D."/>
            <person name="Hibbett D.S."/>
            <person name="Grigoriev I.V."/>
        </authorList>
    </citation>
    <scope>NUCLEOTIDE SEQUENCE [LARGE SCALE GENOMIC DNA]</scope>
    <source>
        <strain evidence="10">MUCL 33604</strain>
    </source>
</reference>
<dbReference type="InterPro" id="IPR042321">
    <property type="entry name" value="Ima1"/>
</dbReference>
<dbReference type="GO" id="GO:0071765">
    <property type="term" value="P:nuclear inner membrane organization"/>
    <property type="evidence" value="ECO:0007669"/>
    <property type="project" value="InterPro"/>
</dbReference>
<feature type="region of interest" description="Disordered" evidence="6">
    <location>
        <begin position="402"/>
        <end position="506"/>
    </location>
</feature>
<dbReference type="Proteomes" id="UP000027265">
    <property type="component" value="Unassembled WGS sequence"/>
</dbReference>
<dbReference type="OrthoDB" id="5966927at2759"/>
<evidence type="ECO:0000256" key="4">
    <source>
        <dbReference type="ARBA" id="ARBA00023136"/>
    </source>
</evidence>
<evidence type="ECO:0000256" key="2">
    <source>
        <dbReference type="ARBA" id="ARBA00022692"/>
    </source>
</evidence>
<evidence type="ECO:0000256" key="1">
    <source>
        <dbReference type="ARBA" id="ARBA00004473"/>
    </source>
</evidence>
<feature type="transmembrane region" description="Helical" evidence="7">
    <location>
        <begin position="193"/>
        <end position="216"/>
    </location>
</feature>
<dbReference type="GO" id="GO:0044732">
    <property type="term" value="C:mitotic spindle pole body"/>
    <property type="evidence" value="ECO:0007669"/>
    <property type="project" value="TreeGrafter"/>
</dbReference>
<keyword evidence="5" id="KW-0539">Nucleus</keyword>
<accession>A0A067QBF0</accession>
<organism evidence="9 10">
    <name type="scientific">Jaapia argillacea MUCL 33604</name>
    <dbReference type="NCBI Taxonomy" id="933084"/>
    <lineage>
        <taxon>Eukaryota</taxon>
        <taxon>Fungi</taxon>
        <taxon>Dikarya</taxon>
        <taxon>Basidiomycota</taxon>
        <taxon>Agaricomycotina</taxon>
        <taxon>Agaricomycetes</taxon>
        <taxon>Agaricomycetidae</taxon>
        <taxon>Jaapiales</taxon>
        <taxon>Jaapiaceae</taxon>
        <taxon>Jaapia</taxon>
    </lineage>
</organism>
<feature type="transmembrane region" description="Helical" evidence="7">
    <location>
        <begin position="264"/>
        <end position="288"/>
    </location>
</feature>
<feature type="transmembrane region" description="Helical" evidence="7">
    <location>
        <begin position="222"/>
        <end position="243"/>
    </location>
</feature>
<comment type="subcellular location">
    <subcellularLocation>
        <location evidence="1">Nucleus inner membrane</location>
        <topology evidence="1">Multi-pass membrane protein</topology>
    </subcellularLocation>
</comment>
<dbReference type="PANTHER" id="PTHR28538">
    <property type="entry name" value="INTEGRAL INNER NUCLEAR MEMBRANE PROTEIN IMA1"/>
    <property type="match status" value="1"/>
</dbReference>
<evidence type="ECO:0000256" key="7">
    <source>
        <dbReference type="SAM" id="Phobius"/>
    </source>
</evidence>
<evidence type="ECO:0000256" key="6">
    <source>
        <dbReference type="SAM" id="MobiDB-lite"/>
    </source>
</evidence>
<dbReference type="STRING" id="933084.A0A067QBF0"/>
<keyword evidence="3 7" id="KW-1133">Transmembrane helix</keyword>
<evidence type="ECO:0000256" key="5">
    <source>
        <dbReference type="ARBA" id="ARBA00023242"/>
    </source>
</evidence>
<sequence length="506" mass="57209">MASLIRRPTSVSCFFCNTPIVPLPQNPRSFRCPHCQCWNRFDANGDIMSDEPAMHDEALNARSFAKRASPSKDRFTTAYSKGPFCHDCTTNQMLLTNLLANYLPPTTSPDYARRLEMLPEYKESLYRRYPPVCASCAPAVEDAIKSKDHMARTSALGGWLKESKGKGKQRQTSVVPDEGEKVKRELTFWRVRGGLWVFSLATVMICDTSVALGYRIPFPITLFQPILPIISVASVLWTAWDPTYHTFRTAKHQGRAVRVQGKRYYDILQILAWLLRTISSILIAIPFYSPSQDPLQLHRTLDLSHETSLSTRSRIYFSISLFIELSIFITSCFVLRLHQPPPIRLIETDSHKRASLTPAPEFPPSPNGVLSHAQADPDLLATLSLSSNPILTASSQQKSNPIFGLPSLLSQNVPTTPPPRQKDYEDEMDWTPTNPSPSHRARRQNHGREEEDDGAWLKPQRFFPPEKPTGLENLFPRIKLVDETEQGQGSQQSSGGSNYLSKWKLW</sequence>
<feature type="transmembrane region" description="Helical" evidence="7">
    <location>
        <begin position="315"/>
        <end position="335"/>
    </location>
</feature>
<dbReference type="Pfam" id="PF09779">
    <property type="entry name" value="Ima1_N"/>
    <property type="match status" value="1"/>
</dbReference>